<evidence type="ECO:0000313" key="2">
    <source>
        <dbReference type="Proteomes" id="UP000054776"/>
    </source>
</evidence>
<name>A0A0V1APM8_TRISP</name>
<keyword evidence="2" id="KW-1185">Reference proteome</keyword>
<accession>A0A0V1APM8</accession>
<reference evidence="1 2" key="1">
    <citation type="submission" date="2015-01" db="EMBL/GenBank/DDBJ databases">
        <title>Evolution of Trichinella species and genotypes.</title>
        <authorList>
            <person name="Korhonen P.K."/>
            <person name="Edoardo P."/>
            <person name="Giuseppe L.R."/>
            <person name="Gasser R.B."/>
        </authorList>
    </citation>
    <scope>NUCLEOTIDE SEQUENCE [LARGE SCALE GENOMIC DNA]</scope>
    <source>
        <strain evidence="1">ISS3</strain>
    </source>
</reference>
<sequence>MHYSLDSKESECLNEYFHENVFYNLKIKQKYL</sequence>
<evidence type="ECO:0000313" key="1">
    <source>
        <dbReference type="EMBL" id="KRY26737.1"/>
    </source>
</evidence>
<proteinExistence type="predicted"/>
<dbReference type="InParanoid" id="A0A0V1APM8"/>
<organism evidence="1 2">
    <name type="scientific">Trichinella spiralis</name>
    <name type="common">Trichina worm</name>
    <dbReference type="NCBI Taxonomy" id="6334"/>
    <lineage>
        <taxon>Eukaryota</taxon>
        <taxon>Metazoa</taxon>
        <taxon>Ecdysozoa</taxon>
        <taxon>Nematoda</taxon>
        <taxon>Enoplea</taxon>
        <taxon>Dorylaimia</taxon>
        <taxon>Trichinellida</taxon>
        <taxon>Trichinellidae</taxon>
        <taxon>Trichinella</taxon>
    </lineage>
</organism>
<dbReference type="AlphaFoldDB" id="A0A0V1APM8"/>
<dbReference type="EMBL" id="JYDH01000349">
    <property type="protein sequence ID" value="KRY26737.1"/>
    <property type="molecule type" value="Genomic_DNA"/>
</dbReference>
<dbReference type="Proteomes" id="UP000054776">
    <property type="component" value="Unassembled WGS sequence"/>
</dbReference>
<protein>
    <submittedName>
        <fullName evidence="1">Uncharacterized protein</fullName>
    </submittedName>
</protein>
<gene>
    <name evidence="1" type="ORF">T01_1356</name>
</gene>
<comment type="caution">
    <text evidence="1">The sequence shown here is derived from an EMBL/GenBank/DDBJ whole genome shotgun (WGS) entry which is preliminary data.</text>
</comment>